<proteinExistence type="predicted"/>
<reference evidence="1" key="2">
    <citation type="journal article" date="2015" name="Fish Shellfish Immunol.">
        <title>Early steps in the European eel (Anguilla anguilla)-Vibrio vulnificus interaction in the gills: Role of the RtxA13 toxin.</title>
        <authorList>
            <person name="Callol A."/>
            <person name="Pajuelo D."/>
            <person name="Ebbesson L."/>
            <person name="Teles M."/>
            <person name="MacKenzie S."/>
            <person name="Amaro C."/>
        </authorList>
    </citation>
    <scope>NUCLEOTIDE SEQUENCE</scope>
</reference>
<evidence type="ECO:0000313" key="1">
    <source>
        <dbReference type="EMBL" id="JAH98473.1"/>
    </source>
</evidence>
<dbReference type="EMBL" id="GBXM01010104">
    <property type="protein sequence ID" value="JAH98473.1"/>
    <property type="molecule type" value="Transcribed_RNA"/>
</dbReference>
<name>A0A0E9X9V0_ANGAN</name>
<dbReference type="EMBL" id="GBXM01092101">
    <property type="protein sequence ID" value="JAH16476.1"/>
    <property type="molecule type" value="Transcribed_RNA"/>
</dbReference>
<dbReference type="AlphaFoldDB" id="A0A0E9X9V0"/>
<protein>
    <submittedName>
        <fullName evidence="1">Uncharacterized protein</fullName>
    </submittedName>
</protein>
<organism evidence="1">
    <name type="scientific">Anguilla anguilla</name>
    <name type="common">European freshwater eel</name>
    <name type="synonym">Muraena anguilla</name>
    <dbReference type="NCBI Taxonomy" id="7936"/>
    <lineage>
        <taxon>Eukaryota</taxon>
        <taxon>Metazoa</taxon>
        <taxon>Chordata</taxon>
        <taxon>Craniata</taxon>
        <taxon>Vertebrata</taxon>
        <taxon>Euteleostomi</taxon>
        <taxon>Actinopterygii</taxon>
        <taxon>Neopterygii</taxon>
        <taxon>Teleostei</taxon>
        <taxon>Anguilliformes</taxon>
        <taxon>Anguillidae</taxon>
        <taxon>Anguilla</taxon>
    </lineage>
</organism>
<accession>A0A0E9X9V0</accession>
<reference evidence="1" key="1">
    <citation type="submission" date="2014-11" db="EMBL/GenBank/DDBJ databases">
        <authorList>
            <person name="Amaro Gonzalez C."/>
        </authorList>
    </citation>
    <scope>NUCLEOTIDE SEQUENCE</scope>
</reference>
<sequence>MRSLYKPVNFPNSQSVLELFRPAEAQPYLGIQHKCLKSKSFISAETNCRPAIFIGSCDYLHNCACMCDHAVIETAKLTNRTPQLSQIVFFK</sequence>